<feature type="compositionally biased region" description="Low complexity" evidence="1">
    <location>
        <begin position="70"/>
        <end position="79"/>
    </location>
</feature>
<dbReference type="EMBL" id="JBBJBU010000006">
    <property type="protein sequence ID" value="KAK7205133.1"/>
    <property type="molecule type" value="Genomic_DNA"/>
</dbReference>
<proteinExistence type="predicted"/>
<feature type="region of interest" description="Disordered" evidence="1">
    <location>
        <begin position="169"/>
        <end position="193"/>
    </location>
</feature>
<feature type="compositionally biased region" description="Low complexity" evidence="1">
    <location>
        <begin position="335"/>
        <end position="344"/>
    </location>
</feature>
<feature type="compositionally biased region" description="Basic and acidic residues" evidence="1">
    <location>
        <begin position="260"/>
        <end position="275"/>
    </location>
</feature>
<feature type="compositionally biased region" description="Acidic residues" evidence="1">
    <location>
        <begin position="52"/>
        <end position="62"/>
    </location>
</feature>
<accession>A0ABR1F5L6</accession>
<keyword evidence="2" id="KW-0472">Membrane</keyword>
<feature type="compositionally biased region" description="Polar residues" evidence="1">
    <location>
        <begin position="356"/>
        <end position="377"/>
    </location>
</feature>
<dbReference type="Proteomes" id="UP001498771">
    <property type="component" value="Unassembled WGS sequence"/>
</dbReference>
<dbReference type="RefSeq" id="XP_064768166.1">
    <property type="nucleotide sequence ID" value="XM_064912727.1"/>
</dbReference>
<dbReference type="GeneID" id="90038239"/>
<evidence type="ECO:0000256" key="1">
    <source>
        <dbReference type="SAM" id="MobiDB-lite"/>
    </source>
</evidence>
<feature type="region of interest" description="Disordered" evidence="1">
    <location>
        <begin position="207"/>
        <end position="490"/>
    </location>
</feature>
<protein>
    <submittedName>
        <fullName evidence="3">Uncharacterized protein</fullName>
    </submittedName>
</protein>
<feature type="compositionally biased region" description="Low complexity" evidence="1">
    <location>
        <begin position="399"/>
        <end position="434"/>
    </location>
</feature>
<organism evidence="3 4">
    <name type="scientific">Myxozyma melibiosi</name>
    <dbReference type="NCBI Taxonomy" id="54550"/>
    <lineage>
        <taxon>Eukaryota</taxon>
        <taxon>Fungi</taxon>
        <taxon>Dikarya</taxon>
        <taxon>Ascomycota</taxon>
        <taxon>Saccharomycotina</taxon>
        <taxon>Lipomycetes</taxon>
        <taxon>Lipomycetales</taxon>
        <taxon>Lipomycetaceae</taxon>
        <taxon>Myxozyma</taxon>
    </lineage>
</organism>
<feature type="compositionally biased region" description="Basic and acidic residues" evidence="1">
    <location>
        <begin position="97"/>
        <end position="106"/>
    </location>
</feature>
<keyword evidence="2" id="KW-0812">Transmembrane</keyword>
<feature type="compositionally biased region" description="Polar residues" evidence="1">
    <location>
        <begin position="1"/>
        <end position="28"/>
    </location>
</feature>
<feature type="transmembrane region" description="Helical" evidence="2">
    <location>
        <begin position="577"/>
        <end position="601"/>
    </location>
</feature>
<reference evidence="3 4" key="1">
    <citation type="submission" date="2024-03" db="EMBL/GenBank/DDBJ databases">
        <title>Genome-scale model development and genomic sequencing of the oleaginous clade Lipomyces.</title>
        <authorList>
            <consortium name="Lawrence Berkeley National Laboratory"/>
            <person name="Czajka J.J."/>
            <person name="Han Y."/>
            <person name="Kim J."/>
            <person name="Mondo S.J."/>
            <person name="Hofstad B.A."/>
            <person name="Robles A."/>
            <person name="Haridas S."/>
            <person name="Riley R."/>
            <person name="LaButti K."/>
            <person name="Pangilinan J."/>
            <person name="Andreopoulos W."/>
            <person name="Lipzen A."/>
            <person name="Yan J."/>
            <person name="Wang M."/>
            <person name="Ng V."/>
            <person name="Grigoriev I.V."/>
            <person name="Spatafora J.W."/>
            <person name="Magnuson J.K."/>
            <person name="Baker S.E."/>
            <person name="Pomraning K.R."/>
        </authorList>
    </citation>
    <scope>NUCLEOTIDE SEQUENCE [LARGE SCALE GENOMIC DNA]</scope>
    <source>
        <strain evidence="3 4">Phaff 52-87</strain>
    </source>
</reference>
<keyword evidence="4" id="KW-1185">Reference proteome</keyword>
<feature type="region of interest" description="Disordered" evidence="1">
    <location>
        <begin position="1"/>
        <end position="127"/>
    </location>
</feature>
<sequence>MTSISGSYTSGQQPSTGDSNTFEISLLQSDFILGDDGDKSARKPLFASSTVENEDQPQEDETNPARDGNSFSSSSSEDSTNGVDDEVSHALPVPRRNQHDTGDPEKTSTNTSLMSNLPAFGSPLSPSDSGLPIAVSTPAYLFTSRFSGPSPPKISALSSASFAYSINSRSPAAAGGRNGGDLSIGNGSDGFANLGSEILASARAPFSKSPIASPSVSPAASPSQSPRQLSTDWAQGAVSDEDDEEQDDFSDGDEDDEDDTRATFESAKRDEERLAKLTAPSSPSRSTTLPPTKPQNSSRFSLLPSFILPTRESSKSSNSSERSIETSVRSRAKASPLTSPSQSPTPTPSVRAEELLSTNLRDSFSLLTSPTNRSKANMSKADEKRLQTPFEPVSRNLAKPPSQKPESQPFSKKSPQSLPKSSPSSTSDHTTTSPAKPSPRRSPVSQITSRSAENSTPSSSPRKMLRDLSRVITSPTASDTSSTRDSESTRERILRKVELLNKDIKWTKADFDEMTRFFKEMGEDIPGAEVGVESSPAKPQNDQEQVVDKVASKQLSVDEVWGVDLPTHRAVQFFMRMLWYAVIILLLLFTQQFCWFLIFWYKRHTGDPVMNDIGPEIALGMRRTVHRWM</sequence>
<feature type="compositionally biased region" description="Low complexity" evidence="1">
    <location>
        <begin position="278"/>
        <end position="290"/>
    </location>
</feature>
<feature type="compositionally biased region" description="Low complexity" evidence="1">
    <location>
        <begin position="207"/>
        <end position="226"/>
    </location>
</feature>
<feature type="compositionally biased region" description="Polar residues" evidence="1">
    <location>
        <begin position="443"/>
        <end position="461"/>
    </location>
</feature>
<feature type="compositionally biased region" description="Low complexity" evidence="1">
    <location>
        <begin position="315"/>
        <end position="327"/>
    </location>
</feature>
<feature type="compositionally biased region" description="Acidic residues" evidence="1">
    <location>
        <begin position="239"/>
        <end position="259"/>
    </location>
</feature>
<evidence type="ECO:0000256" key="2">
    <source>
        <dbReference type="SAM" id="Phobius"/>
    </source>
</evidence>
<gene>
    <name evidence="3" type="ORF">BZA70DRAFT_279137</name>
</gene>
<comment type="caution">
    <text evidence="3">The sequence shown here is derived from an EMBL/GenBank/DDBJ whole genome shotgun (WGS) entry which is preliminary data.</text>
</comment>
<evidence type="ECO:0000313" key="3">
    <source>
        <dbReference type="EMBL" id="KAK7205133.1"/>
    </source>
</evidence>
<keyword evidence="2" id="KW-1133">Transmembrane helix</keyword>
<name>A0ABR1F5L6_9ASCO</name>
<evidence type="ECO:0000313" key="4">
    <source>
        <dbReference type="Proteomes" id="UP001498771"/>
    </source>
</evidence>